<accession>A0A2W5N7L4</accession>
<feature type="domain" description="Peptidase M10 serralysin C-terminal" evidence="6">
    <location>
        <begin position="152"/>
        <end position="269"/>
    </location>
</feature>
<evidence type="ECO:0000256" key="3">
    <source>
        <dbReference type="ARBA" id="ARBA00022525"/>
    </source>
</evidence>
<comment type="subcellular location">
    <subcellularLocation>
        <location evidence="2">Secreted</location>
    </subcellularLocation>
</comment>
<evidence type="ECO:0000313" key="8">
    <source>
        <dbReference type="Proteomes" id="UP000249185"/>
    </source>
</evidence>
<dbReference type="Proteomes" id="UP000249185">
    <property type="component" value="Unassembled WGS sequence"/>
</dbReference>
<protein>
    <recommendedName>
        <fullName evidence="6">Peptidase M10 serralysin C-terminal domain-containing protein</fullName>
    </recommendedName>
</protein>
<dbReference type="SUPFAM" id="SSF51120">
    <property type="entry name" value="beta-Roll"/>
    <property type="match status" value="1"/>
</dbReference>
<proteinExistence type="predicted"/>
<evidence type="ECO:0000259" key="6">
    <source>
        <dbReference type="Pfam" id="PF08548"/>
    </source>
</evidence>
<feature type="region of interest" description="Disordered" evidence="5">
    <location>
        <begin position="128"/>
        <end position="155"/>
    </location>
</feature>
<dbReference type="InterPro" id="IPR001343">
    <property type="entry name" value="Hemolysn_Ca-bd"/>
</dbReference>
<dbReference type="InterPro" id="IPR050557">
    <property type="entry name" value="RTX_toxin/Mannuronan_C5-epim"/>
</dbReference>
<name>A0A2W5N7L4_RHOSU</name>
<dbReference type="InterPro" id="IPR018511">
    <property type="entry name" value="Hemolysin-typ_Ca-bd_CS"/>
</dbReference>
<sequence>MPETHRPIKISYAKAAKGEIALPNIGGATHIKANAHEEPPGPYRTFGADFSYRPGEDHLWEDSKVKVTSRVYFDESGVLWAKHMEITIGGARFAEVTLREGGQPLTVALDHLPRLISLLGVEASGSRADDRLTGDKASDVLKGNGGDDTLSGGAGDDRLVGGAGRDHLWGGAGADVFVMNGWDLAGKASRDVIEDFRNGDRIDLRAIDADRTDRETNDRFTFIGSDPFSGEAGELRYVRGMVRGDIDGDGRGDFTVEIANEARLDAADFLL</sequence>
<gene>
    <name evidence="7" type="ORF">DI556_11485</name>
</gene>
<dbReference type="PROSITE" id="PS00330">
    <property type="entry name" value="HEMOLYSIN_CALCIUM"/>
    <property type="match status" value="3"/>
</dbReference>
<dbReference type="Gene3D" id="2.150.10.10">
    <property type="entry name" value="Serralysin-like metalloprotease, C-terminal"/>
    <property type="match status" value="1"/>
</dbReference>
<dbReference type="EMBL" id="QFPW01000007">
    <property type="protein sequence ID" value="PZQ49481.1"/>
    <property type="molecule type" value="Genomic_DNA"/>
</dbReference>
<dbReference type="PRINTS" id="PR00313">
    <property type="entry name" value="CABNDNGRPT"/>
</dbReference>
<evidence type="ECO:0000256" key="5">
    <source>
        <dbReference type="SAM" id="MobiDB-lite"/>
    </source>
</evidence>
<dbReference type="InterPro" id="IPR011049">
    <property type="entry name" value="Serralysin-like_metalloprot_C"/>
</dbReference>
<dbReference type="PANTHER" id="PTHR38340:SF1">
    <property type="entry name" value="S-LAYER PROTEIN"/>
    <property type="match status" value="1"/>
</dbReference>
<feature type="compositionally biased region" description="Basic and acidic residues" evidence="5">
    <location>
        <begin position="128"/>
        <end position="139"/>
    </location>
</feature>
<evidence type="ECO:0000256" key="2">
    <source>
        <dbReference type="ARBA" id="ARBA00004613"/>
    </source>
</evidence>
<evidence type="ECO:0000256" key="1">
    <source>
        <dbReference type="ARBA" id="ARBA00001913"/>
    </source>
</evidence>
<dbReference type="Pfam" id="PF00353">
    <property type="entry name" value="HemolysinCabind"/>
    <property type="match status" value="1"/>
</dbReference>
<dbReference type="PANTHER" id="PTHR38340">
    <property type="entry name" value="S-LAYER PROTEIN"/>
    <property type="match status" value="1"/>
</dbReference>
<comment type="cofactor">
    <cofactor evidence="1">
        <name>Ca(2+)</name>
        <dbReference type="ChEBI" id="CHEBI:29108"/>
    </cofactor>
</comment>
<dbReference type="GO" id="GO:0005509">
    <property type="term" value="F:calcium ion binding"/>
    <property type="evidence" value="ECO:0007669"/>
    <property type="project" value="InterPro"/>
</dbReference>
<dbReference type="GO" id="GO:0005615">
    <property type="term" value="C:extracellular space"/>
    <property type="evidence" value="ECO:0007669"/>
    <property type="project" value="InterPro"/>
</dbReference>
<dbReference type="InterPro" id="IPR013858">
    <property type="entry name" value="Peptidase_M10B_C"/>
</dbReference>
<comment type="caution">
    <text evidence="7">The sequence shown here is derived from an EMBL/GenBank/DDBJ whole genome shotgun (WGS) entry which is preliminary data.</text>
</comment>
<evidence type="ECO:0000256" key="4">
    <source>
        <dbReference type="ARBA" id="ARBA00022737"/>
    </source>
</evidence>
<dbReference type="Pfam" id="PF08548">
    <property type="entry name" value="Peptidase_M10_C"/>
    <property type="match status" value="1"/>
</dbReference>
<evidence type="ECO:0000313" key="7">
    <source>
        <dbReference type="EMBL" id="PZQ49481.1"/>
    </source>
</evidence>
<keyword evidence="4" id="KW-0677">Repeat</keyword>
<dbReference type="AlphaFoldDB" id="A0A2W5N7L4"/>
<keyword evidence="3" id="KW-0964">Secreted</keyword>
<organism evidence="7 8">
    <name type="scientific">Rhodovulum sulfidophilum</name>
    <name type="common">Rhodobacter sulfidophilus</name>
    <dbReference type="NCBI Taxonomy" id="35806"/>
    <lineage>
        <taxon>Bacteria</taxon>
        <taxon>Pseudomonadati</taxon>
        <taxon>Pseudomonadota</taxon>
        <taxon>Alphaproteobacteria</taxon>
        <taxon>Rhodobacterales</taxon>
        <taxon>Paracoccaceae</taxon>
        <taxon>Rhodovulum</taxon>
    </lineage>
</organism>
<reference evidence="7 8" key="1">
    <citation type="submission" date="2017-08" db="EMBL/GenBank/DDBJ databases">
        <title>Infants hospitalized years apart are colonized by the same room-sourced microbial strains.</title>
        <authorList>
            <person name="Brooks B."/>
            <person name="Olm M.R."/>
            <person name="Firek B.A."/>
            <person name="Baker R."/>
            <person name="Thomas B.C."/>
            <person name="Morowitz M.J."/>
            <person name="Banfield J.F."/>
        </authorList>
    </citation>
    <scope>NUCLEOTIDE SEQUENCE [LARGE SCALE GENOMIC DNA]</scope>
    <source>
        <strain evidence="7">S2_005_002_R2_34</strain>
    </source>
</reference>